<dbReference type="SUPFAM" id="SSF46689">
    <property type="entry name" value="Homeodomain-like"/>
    <property type="match status" value="1"/>
</dbReference>
<evidence type="ECO:0000256" key="2">
    <source>
        <dbReference type="ARBA" id="ARBA00023163"/>
    </source>
</evidence>
<dbReference type="Pfam" id="PF12833">
    <property type="entry name" value="HTH_18"/>
    <property type="match status" value="1"/>
</dbReference>
<proteinExistence type="predicted"/>
<dbReference type="EMBL" id="BAWF01000067">
    <property type="protein sequence ID" value="GAF49073.1"/>
    <property type="molecule type" value="Genomic_DNA"/>
</dbReference>
<keyword evidence="5" id="KW-1185">Reference proteome</keyword>
<dbReference type="InterPro" id="IPR009057">
    <property type="entry name" value="Homeodomain-like_sf"/>
</dbReference>
<evidence type="ECO:0000313" key="4">
    <source>
        <dbReference type="EMBL" id="GAF49073.1"/>
    </source>
</evidence>
<dbReference type="Gene3D" id="1.10.10.60">
    <property type="entry name" value="Homeodomain-like"/>
    <property type="match status" value="1"/>
</dbReference>
<sequence length="100" mass="11115">MAADGQSVRGLIRSPRLQALHRELCDPRLSEHSIGALAVKRCFTDASYLNHHFHATYGMAPSDVRRRSSRGPRLPRLIRANIAELKSSSQLGQRGSLLLI</sequence>
<protein>
    <recommendedName>
        <fullName evidence="3">HTH araC/xylS-type domain-containing protein</fullName>
    </recommendedName>
</protein>
<comment type="caution">
    <text evidence="4">The sequence shown here is derived from an EMBL/GenBank/DDBJ whole genome shotgun (WGS) entry which is preliminary data.</text>
</comment>
<reference evidence="4 5" key="1">
    <citation type="submission" date="2014-02" db="EMBL/GenBank/DDBJ databases">
        <title>Whole genome shotgun sequence of Rhodococcus wratislaviensis NBRC 100605.</title>
        <authorList>
            <person name="Hosoyama A."/>
            <person name="Tsuchikane K."/>
            <person name="Yoshida I."/>
            <person name="Ohji S."/>
            <person name="Ichikawa N."/>
            <person name="Yamazoe A."/>
            <person name="Fujita N."/>
        </authorList>
    </citation>
    <scope>NUCLEOTIDE SEQUENCE [LARGE SCALE GENOMIC DNA]</scope>
    <source>
        <strain evidence="4 5">NBRC 100605</strain>
    </source>
</reference>
<name>X0PZQ7_RHOWR</name>
<dbReference type="PROSITE" id="PS01124">
    <property type="entry name" value="HTH_ARAC_FAMILY_2"/>
    <property type="match status" value="1"/>
</dbReference>
<evidence type="ECO:0000313" key="5">
    <source>
        <dbReference type="Proteomes" id="UP000019491"/>
    </source>
</evidence>
<dbReference type="OrthoDB" id="8004517at2"/>
<dbReference type="InterPro" id="IPR018060">
    <property type="entry name" value="HTH_AraC"/>
</dbReference>
<gene>
    <name evidence="4" type="ORF">RW1_067_00070</name>
</gene>
<accession>X0PZQ7</accession>
<dbReference type="GO" id="GO:0043565">
    <property type="term" value="F:sequence-specific DNA binding"/>
    <property type="evidence" value="ECO:0007669"/>
    <property type="project" value="InterPro"/>
</dbReference>
<evidence type="ECO:0000256" key="1">
    <source>
        <dbReference type="ARBA" id="ARBA00023015"/>
    </source>
</evidence>
<feature type="domain" description="HTH araC/xylS-type" evidence="3">
    <location>
        <begin position="1"/>
        <end position="67"/>
    </location>
</feature>
<dbReference type="AlphaFoldDB" id="X0PZQ7"/>
<keyword evidence="2" id="KW-0804">Transcription</keyword>
<evidence type="ECO:0000259" key="3">
    <source>
        <dbReference type="PROSITE" id="PS01124"/>
    </source>
</evidence>
<keyword evidence="1" id="KW-0805">Transcription regulation</keyword>
<dbReference type="GO" id="GO:0003700">
    <property type="term" value="F:DNA-binding transcription factor activity"/>
    <property type="evidence" value="ECO:0007669"/>
    <property type="project" value="InterPro"/>
</dbReference>
<organism evidence="4 5">
    <name type="scientific">Rhodococcus wratislaviensis NBRC 100605</name>
    <dbReference type="NCBI Taxonomy" id="1219028"/>
    <lineage>
        <taxon>Bacteria</taxon>
        <taxon>Bacillati</taxon>
        <taxon>Actinomycetota</taxon>
        <taxon>Actinomycetes</taxon>
        <taxon>Mycobacteriales</taxon>
        <taxon>Nocardiaceae</taxon>
        <taxon>Rhodococcus</taxon>
    </lineage>
</organism>
<dbReference type="Proteomes" id="UP000019491">
    <property type="component" value="Unassembled WGS sequence"/>
</dbReference>